<dbReference type="Pfam" id="PF00534">
    <property type="entry name" value="Glycos_transf_1"/>
    <property type="match status" value="1"/>
</dbReference>
<dbReference type="Proteomes" id="UP000234239">
    <property type="component" value="Unassembled WGS sequence"/>
</dbReference>
<name>A0A2I1MN68_9LACT</name>
<dbReference type="SUPFAM" id="SSF53756">
    <property type="entry name" value="UDP-Glycosyltransferase/glycogen phosphorylase"/>
    <property type="match status" value="1"/>
</dbReference>
<dbReference type="RefSeq" id="WP_070486111.1">
    <property type="nucleotide sequence ID" value="NZ_CAJHKM010000004.1"/>
</dbReference>
<dbReference type="InterPro" id="IPR050194">
    <property type="entry name" value="Glycosyltransferase_grp1"/>
</dbReference>
<feature type="domain" description="Glycosyltransferase subfamily 4-like N-terminal" evidence="2">
    <location>
        <begin position="18"/>
        <end position="181"/>
    </location>
</feature>
<organism evidence="3 4">
    <name type="scientific">Aerococcus sanguinicola</name>
    <dbReference type="NCBI Taxonomy" id="119206"/>
    <lineage>
        <taxon>Bacteria</taxon>
        <taxon>Bacillati</taxon>
        <taxon>Bacillota</taxon>
        <taxon>Bacilli</taxon>
        <taxon>Lactobacillales</taxon>
        <taxon>Aerococcaceae</taxon>
        <taxon>Aerococcus</taxon>
    </lineage>
</organism>
<evidence type="ECO:0000259" key="1">
    <source>
        <dbReference type="Pfam" id="PF00534"/>
    </source>
</evidence>
<dbReference type="Pfam" id="PF13439">
    <property type="entry name" value="Glyco_transf_4"/>
    <property type="match status" value="1"/>
</dbReference>
<evidence type="ECO:0000313" key="4">
    <source>
        <dbReference type="Proteomes" id="UP000234239"/>
    </source>
</evidence>
<dbReference type="Gene3D" id="3.40.50.2000">
    <property type="entry name" value="Glycogen Phosphorylase B"/>
    <property type="match status" value="2"/>
</dbReference>
<accession>A0A2I1MN68</accession>
<dbReference type="InterPro" id="IPR001296">
    <property type="entry name" value="Glyco_trans_1"/>
</dbReference>
<sequence>MHILHINSYYSTTPLYQNLYDRQVASGMDLDVYVPIAKEFPKDRLAAKGDYCQIVEAFHQADRYVFHLKHYKIWKDLKRRYAFDQFDLVHAHSLFSNGWLAHKVYLTHHIPYIVAVRSADIRTFFQKMPWLRKLGLQILADAEQVVFISENSRQEVFAKYIPQSMQDELAAKTQVIANGIDDYWHANRYTDKTAEVHQPLRFVCTAKLLKEKQIPKLIRLVDYYHHNAQEAELHLIGPAWDESILAQVKDHPLVNYHGPKDQDGMRDLYRQMDIFTLVSSRETFGLVYVEAMSQGLPVIYTKGEGFDSYYPNYEVGASLNPDRPEDFVRDVQVILADYPGFCQRALDHSKDFSWDKISERYGQLYQKVLKA</sequence>
<dbReference type="AlphaFoldDB" id="A0A2I1MN68"/>
<dbReference type="OrthoDB" id="199095at2"/>
<evidence type="ECO:0000259" key="2">
    <source>
        <dbReference type="Pfam" id="PF13439"/>
    </source>
</evidence>
<feature type="domain" description="Glycosyl transferase family 1" evidence="1">
    <location>
        <begin position="192"/>
        <end position="338"/>
    </location>
</feature>
<proteinExistence type="predicted"/>
<comment type="caution">
    <text evidence="3">The sequence shown here is derived from an EMBL/GenBank/DDBJ whole genome shotgun (WGS) entry which is preliminary data.</text>
</comment>
<dbReference type="EMBL" id="PKGY01000003">
    <property type="protein sequence ID" value="PKZ21568.1"/>
    <property type="molecule type" value="Genomic_DNA"/>
</dbReference>
<evidence type="ECO:0000313" key="3">
    <source>
        <dbReference type="EMBL" id="PKZ21568.1"/>
    </source>
</evidence>
<keyword evidence="3" id="KW-0808">Transferase</keyword>
<protein>
    <submittedName>
        <fullName evidence="3">Glycosyl transferase family 1</fullName>
    </submittedName>
</protein>
<dbReference type="GO" id="GO:0016757">
    <property type="term" value="F:glycosyltransferase activity"/>
    <property type="evidence" value="ECO:0007669"/>
    <property type="project" value="InterPro"/>
</dbReference>
<reference evidence="3 4" key="1">
    <citation type="submission" date="2017-12" db="EMBL/GenBank/DDBJ databases">
        <title>Phylogenetic diversity of female urinary microbiome.</title>
        <authorList>
            <person name="Thomas-White K."/>
            <person name="Wolfe A.J."/>
        </authorList>
    </citation>
    <scope>NUCLEOTIDE SEQUENCE [LARGE SCALE GENOMIC DNA]</scope>
    <source>
        <strain evidence="3 4">UMB0139</strain>
    </source>
</reference>
<gene>
    <name evidence="3" type="ORF">CYJ28_06575</name>
</gene>
<dbReference type="PANTHER" id="PTHR45947:SF3">
    <property type="entry name" value="SULFOQUINOVOSYL TRANSFERASE SQD2"/>
    <property type="match status" value="1"/>
</dbReference>
<dbReference type="CDD" id="cd03801">
    <property type="entry name" value="GT4_PimA-like"/>
    <property type="match status" value="1"/>
</dbReference>
<dbReference type="PANTHER" id="PTHR45947">
    <property type="entry name" value="SULFOQUINOVOSYL TRANSFERASE SQD2"/>
    <property type="match status" value="1"/>
</dbReference>
<dbReference type="InterPro" id="IPR028098">
    <property type="entry name" value="Glyco_trans_4-like_N"/>
</dbReference>